<name>A0A3B1AN94_9ZZZZ</name>
<gene>
    <name evidence="1" type="ORF">MNBD_GAMMA19-854</name>
</gene>
<proteinExistence type="predicted"/>
<reference evidence="1" key="1">
    <citation type="submission" date="2018-06" db="EMBL/GenBank/DDBJ databases">
        <authorList>
            <person name="Zhirakovskaya E."/>
        </authorList>
    </citation>
    <scope>NUCLEOTIDE SEQUENCE</scope>
</reference>
<dbReference type="PANTHER" id="PTHR35566">
    <property type="entry name" value="BLR3599 PROTEIN"/>
    <property type="match status" value="1"/>
</dbReference>
<dbReference type="AlphaFoldDB" id="A0A3B1AN94"/>
<dbReference type="PANTHER" id="PTHR35566:SF1">
    <property type="entry name" value="TYPE VI SECRETION SYSTEM BASEPLATE COMPONENT TSSK1"/>
    <property type="match status" value="1"/>
</dbReference>
<dbReference type="InterPro" id="IPR010263">
    <property type="entry name" value="T6SS_TssK"/>
</dbReference>
<sequence length="461" mass="52548">MDGLKPIFWHQGLFLQPQHFQQSDLYHRSLLVPYQQHLQPHFWGVCNMELVKTSLQHRTCEIENGSFLFQDGTYVTLPDNGIVSSRSFDEAWVETDKPFTIYLGLRKLNPHENNVTTVDNLADASKIKSRYLTLSNPQDTKDIYKESPVAHVKYLTHVVQIVWETEKDDMDQFLLIPVARVIREGDAIVYDKTFSAPVVSLSAAPELLSLIKEIRDEITGRAMQLSGYNTPGKETNKYDATLMRYILALRSLSRYIPKLFHGTEDGTQHPWHVYGVLRELIGEISTFTDSVNMLGETSSGERLVPAYNHSELGECFQAVHTLISHLLNQITVGPQYLVDMAFDGTCYTTAVPPEFFESRYDFYLMVSTQQRFEDAQQSLLTSAKLASRETVQTLVERSLPGVGIISIATPPSELPRRPSTAYVRLDVHDEQWASIERHRDIALLWEDAPEDVSVELVVVRR</sequence>
<dbReference type="NCBIfam" id="TIGR03353">
    <property type="entry name" value="VI_chp_4"/>
    <property type="match status" value="1"/>
</dbReference>
<evidence type="ECO:0000313" key="1">
    <source>
        <dbReference type="EMBL" id="VAX01433.1"/>
    </source>
</evidence>
<dbReference type="Pfam" id="PF05936">
    <property type="entry name" value="T6SS_VasE"/>
    <property type="match status" value="1"/>
</dbReference>
<dbReference type="EMBL" id="UOFV01000253">
    <property type="protein sequence ID" value="VAX01433.1"/>
    <property type="molecule type" value="Genomic_DNA"/>
</dbReference>
<protein>
    <submittedName>
        <fullName evidence="1">Uncharacterized protein ImpJ/VasE</fullName>
    </submittedName>
</protein>
<accession>A0A3B1AN94</accession>
<organism evidence="1">
    <name type="scientific">hydrothermal vent metagenome</name>
    <dbReference type="NCBI Taxonomy" id="652676"/>
    <lineage>
        <taxon>unclassified sequences</taxon>
        <taxon>metagenomes</taxon>
        <taxon>ecological metagenomes</taxon>
    </lineage>
</organism>